<dbReference type="SUPFAM" id="SSF69065">
    <property type="entry name" value="RNase III domain-like"/>
    <property type="match status" value="1"/>
</dbReference>
<evidence type="ECO:0000259" key="1">
    <source>
        <dbReference type="PROSITE" id="PS50142"/>
    </source>
</evidence>
<proteinExistence type="predicted"/>
<dbReference type="GO" id="GO:0006396">
    <property type="term" value="P:RNA processing"/>
    <property type="evidence" value="ECO:0007669"/>
    <property type="project" value="InterPro"/>
</dbReference>
<dbReference type="Proteomes" id="UP001221757">
    <property type="component" value="Unassembled WGS sequence"/>
</dbReference>
<feature type="domain" description="RNase III" evidence="1">
    <location>
        <begin position="41"/>
        <end position="124"/>
    </location>
</feature>
<accession>A0AAD7H1E3</accession>
<evidence type="ECO:0000313" key="2">
    <source>
        <dbReference type="EMBL" id="KAJ7709709.1"/>
    </source>
</evidence>
<keyword evidence="3" id="KW-1185">Reference proteome</keyword>
<dbReference type="Gene3D" id="1.10.1520.10">
    <property type="entry name" value="Ribonuclease III domain"/>
    <property type="match status" value="1"/>
</dbReference>
<sequence length="151" mass="17111">VQNHLVATIDGPRYHAKLPTMSDEAWDSISDDGSIFKAERRRLEWIGDSAMSARTSIKVYEMFPHGGVDFYTVVRSFVLSNETFSHIMQKIGPLCLACVAPFPAGKYPADLFETVVGAFYKEKRESGWEREFDEWFDDTFTPLIEAADAAF</sequence>
<protein>
    <recommendedName>
        <fullName evidence="1">RNase III domain-containing protein</fullName>
    </recommendedName>
</protein>
<feature type="non-terminal residue" evidence="2">
    <location>
        <position position="151"/>
    </location>
</feature>
<feature type="non-terminal residue" evidence="2">
    <location>
        <position position="1"/>
    </location>
</feature>
<dbReference type="AlphaFoldDB" id="A0AAD7H1E3"/>
<organism evidence="2 3">
    <name type="scientific">Mycena rosella</name>
    <name type="common">Pink bonnet</name>
    <name type="synonym">Agaricus rosellus</name>
    <dbReference type="NCBI Taxonomy" id="1033263"/>
    <lineage>
        <taxon>Eukaryota</taxon>
        <taxon>Fungi</taxon>
        <taxon>Dikarya</taxon>
        <taxon>Basidiomycota</taxon>
        <taxon>Agaricomycotina</taxon>
        <taxon>Agaricomycetes</taxon>
        <taxon>Agaricomycetidae</taxon>
        <taxon>Agaricales</taxon>
        <taxon>Marasmiineae</taxon>
        <taxon>Mycenaceae</taxon>
        <taxon>Mycena</taxon>
    </lineage>
</organism>
<evidence type="ECO:0000313" key="3">
    <source>
        <dbReference type="Proteomes" id="UP001221757"/>
    </source>
</evidence>
<dbReference type="InterPro" id="IPR000999">
    <property type="entry name" value="RNase_III_dom"/>
</dbReference>
<dbReference type="InterPro" id="IPR036389">
    <property type="entry name" value="RNase_III_sf"/>
</dbReference>
<reference evidence="2" key="1">
    <citation type="submission" date="2023-03" db="EMBL/GenBank/DDBJ databases">
        <title>Massive genome expansion in bonnet fungi (Mycena s.s.) driven by repeated elements and novel gene families across ecological guilds.</title>
        <authorList>
            <consortium name="Lawrence Berkeley National Laboratory"/>
            <person name="Harder C.B."/>
            <person name="Miyauchi S."/>
            <person name="Viragh M."/>
            <person name="Kuo A."/>
            <person name="Thoen E."/>
            <person name="Andreopoulos B."/>
            <person name="Lu D."/>
            <person name="Skrede I."/>
            <person name="Drula E."/>
            <person name="Henrissat B."/>
            <person name="Morin E."/>
            <person name="Kohler A."/>
            <person name="Barry K."/>
            <person name="LaButti K."/>
            <person name="Morin E."/>
            <person name="Salamov A."/>
            <person name="Lipzen A."/>
            <person name="Mereny Z."/>
            <person name="Hegedus B."/>
            <person name="Baldrian P."/>
            <person name="Stursova M."/>
            <person name="Weitz H."/>
            <person name="Taylor A."/>
            <person name="Grigoriev I.V."/>
            <person name="Nagy L.G."/>
            <person name="Martin F."/>
            <person name="Kauserud H."/>
        </authorList>
    </citation>
    <scope>NUCLEOTIDE SEQUENCE</scope>
    <source>
        <strain evidence="2">CBHHK067</strain>
    </source>
</reference>
<dbReference type="PROSITE" id="PS50142">
    <property type="entry name" value="RNASE_3_2"/>
    <property type="match status" value="1"/>
</dbReference>
<dbReference type="EMBL" id="JARKIE010000002">
    <property type="protein sequence ID" value="KAJ7709709.1"/>
    <property type="molecule type" value="Genomic_DNA"/>
</dbReference>
<name>A0AAD7H1E3_MYCRO</name>
<gene>
    <name evidence="2" type="ORF">B0H17DRAFT_868931</name>
</gene>
<dbReference type="GO" id="GO:0004525">
    <property type="term" value="F:ribonuclease III activity"/>
    <property type="evidence" value="ECO:0007669"/>
    <property type="project" value="InterPro"/>
</dbReference>
<comment type="caution">
    <text evidence="2">The sequence shown here is derived from an EMBL/GenBank/DDBJ whole genome shotgun (WGS) entry which is preliminary data.</text>
</comment>